<dbReference type="AlphaFoldDB" id="A0A368FQJ2"/>
<sequence>MRTLLLLLLLAESGLFVSEVSEHEINVCGTCMMAVLVTKELGRYHSKEKELACRKFQEELNEPGLERLCRRIFREIANNELYDDINDTEEYDRDLIKFCRTKLPKKYCPAYMASK</sequence>
<evidence type="ECO:0000313" key="2">
    <source>
        <dbReference type="EMBL" id="RCN33768.1"/>
    </source>
</evidence>
<keyword evidence="1" id="KW-0732">Signal</keyword>
<proteinExistence type="predicted"/>
<dbReference type="EMBL" id="JOJR01000869">
    <property type="protein sequence ID" value="RCN33768.1"/>
    <property type="molecule type" value="Genomic_DNA"/>
</dbReference>
<feature type="signal peptide" evidence="1">
    <location>
        <begin position="1"/>
        <end position="22"/>
    </location>
</feature>
<dbReference type="Proteomes" id="UP000252519">
    <property type="component" value="Unassembled WGS sequence"/>
</dbReference>
<keyword evidence="3" id="KW-1185">Reference proteome</keyword>
<evidence type="ECO:0008006" key="4">
    <source>
        <dbReference type="Google" id="ProtNLM"/>
    </source>
</evidence>
<evidence type="ECO:0000256" key="1">
    <source>
        <dbReference type="SAM" id="SignalP"/>
    </source>
</evidence>
<name>A0A368FQJ2_ANCCA</name>
<reference evidence="2 3" key="1">
    <citation type="submission" date="2014-10" db="EMBL/GenBank/DDBJ databases">
        <title>Draft genome of the hookworm Ancylostoma caninum.</title>
        <authorList>
            <person name="Mitreva M."/>
        </authorList>
    </citation>
    <scope>NUCLEOTIDE SEQUENCE [LARGE SCALE GENOMIC DNA]</scope>
    <source>
        <strain evidence="2 3">Baltimore</strain>
    </source>
</reference>
<gene>
    <name evidence="2" type="ORF">ANCCAN_20398</name>
</gene>
<organism evidence="2 3">
    <name type="scientific">Ancylostoma caninum</name>
    <name type="common">Dog hookworm</name>
    <dbReference type="NCBI Taxonomy" id="29170"/>
    <lineage>
        <taxon>Eukaryota</taxon>
        <taxon>Metazoa</taxon>
        <taxon>Ecdysozoa</taxon>
        <taxon>Nematoda</taxon>
        <taxon>Chromadorea</taxon>
        <taxon>Rhabditida</taxon>
        <taxon>Rhabditina</taxon>
        <taxon>Rhabditomorpha</taxon>
        <taxon>Strongyloidea</taxon>
        <taxon>Ancylostomatidae</taxon>
        <taxon>Ancylostomatinae</taxon>
        <taxon>Ancylostoma</taxon>
    </lineage>
</organism>
<protein>
    <recommendedName>
        <fullName evidence="4">Saposin B-type domain-containing protein</fullName>
    </recommendedName>
</protein>
<evidence type="ECO:0000313" key="3">
    <source>
        <dbReference type="Proteomes" id="UP000252519"/>
    </source>
</evidence>
<comment type="caution">
    <text evidence="2">The sequence shown here is derived from an EMBL/GenBank/DDBJ whole genome shotgun (WGS) entry which is preliminary data.</text>
</comment>
<accession>A0A368FQJ2</accession>
<feature type="chain" id="PRO_5017041416" description="Saposin B-type domain-containing protein" evidence="1">
    <location>
        <begin position="23"/>
        <end position="115"/>
    </location>
</feature>